<dbReference type="EMBL" id="JRXF01000002">
    <property type="protein sequence ID" value="KOC94923.1"/>
    <property type="molecule type" value="Genomic_DNA"/>
</dbReference>
<dbReference type="PATRIC" id="fig|1560201.3.peg.903"/>
<protein>
    <submittedName>
        <fullName evidence="1">Uncharacterized protein</fullName>
    </submittedName>
</protein>
<dbReference type="RefSeq" id="WP_052898001.1">
    <property type="nucleotide sequence ID" value="NZ_JRXE01000004.1"/>
</dbReference>
<evidence type="ECO:0000313" key="4">
    <source>
        <dbReference type="Proteomes" id="UP000037088"/>
    </source>
</evidence>
<gene>
    <name evidence="1" type="ORF">NG42_04185</name>
    <name evidence="2" type="ORF">NG43_01525</name>
</gene>
<dbReference type="InterPro" id="IPR036597">
    <property type="entry name" value="Fido-like_dom_sf"/>
</dbReference>
<evidence type="ECO:0000313" key="1">
    <source>
        <dbReference type="EMBL" id="KOC91955.1"/>
    </source>
</evidence>
<proteinExistence type="predicted"/>
<evidence type="ECO:0000313" key="2">
    <source>
        <dbReference type="EMBL" id="KOC94923.1"/>
    </source>
</evidence>
<dbReference type="InterPro" id="IPR010777">
    <property type="entry name" value="PipA"/>
</dbReference>
<dbReference type="Proteomes" id="UP000037088">
    <property type="component" value="Unassembled WGS sequence"/>
</dbReference>
<dbReference type="Proteomes" id="UP000036851">
    <property type="component" value="Unassembled WGS sequence"/>
</dbReference>
<accession>A0A0L7T9B4</accession>
<dbReference type="Gene3D" id="1.10.3290.10">
    <property type="entry name" value="Fido-like domain"/>
    <property type="match status" value="1"/>
</dbReference>
<keyword evidence="4" id="KW-1185">Reference proteome</keyword>
<dbReference type="AlphaFoldDB" id="A0A0L7T9B4"/>
<sequence>MYMHTLPPLSSQMPAPNGQHHVADPILEHQIKYPSAVRLAHSQLANNSDIICQPYELVNNLFQPMDNGIRQAIEPVLQDAYLKSATFRCLYHYWVEQHRAIPDAKYTLQRSDTYNIAIVADEIPVCGHVLALHLHAQEDKLLPFPTTTALSGNISGERALINLIVGMLTGLLEVSDTSPQRGPITEWANLIQSERGADEPCQTLGAAPEIAMTATSSEVIKLETLLQRVNAIDSEAPDGILQAVKLIETFILRESLLIGQTTDKVSEDYFSIVTQHFPHFLAHYSRVGVVMAVFRGIPTIKKSETALFHVMQQHAWFKDLPPENYWRLSLDWNKQTTHSKTSFENEAGFMSGMNNGWIFMLENINKRFDSHIFRQLHDNCINQVCRYDTNGVAVYFETGYRSCTMGFQLKMGVYLTQTGRTERLALFKHYPCLTRMVGTGEDYYMRDPYLRTPEEHQKNADNFIAEYHHNVALAGGNKEEIEKQIVRLCVILEWAHLFEDGNARTIGILLVNFLRLQNGLPPTIMLNPNNFDGHSTDELVAEMRLGEQRFRSLLAEKKPRNMP</sequence>
<dbReference type="Pfam" id="PF07108">
    <property type="entry name" value="PipA"/>
    <property type="match status" value="1"/>
</dbReference>
<evidence type="ECO:0000313" key="3">
    <source>
        <dbReference type="Proteomes" id="UP000036851"/>
    </source>
</evidence>
<organism evidence="1 4">
    <name type="scientific">Winslowiella iniecta</name>
    <dbReference type="NCBI Taxonomy" id="1560201"/>
    <lineage>
        <taxon>Bacteria</taxon>
        <taxon>Pseudomonadati</taxon>
        <taxon>Pseudomonadota</taxon>
        <taxon>Gammaproteobacteria</taxon>
        <taxon>Enterobacterales</taxon>
        <taxon>Erwiniaceae</taxon>
        <taxon>Winslowiella</taxon>
    </lineage>
</organism>
<reference evidence="3 4" key="1">
    <citation type="journal article" date="2015" name="Int. J. Syst. Evol. Microbiol.">
        <title>Erwinia iniecta sp. nov., isolated from Russian wheat aphids (Diuraphis noxia).</title>
        <authorList>
            <person name="Campillo T."/>
            <person name="Luna E."/>
            <person name="Portier P."/>
            <person name="Fischer-Le Saux M."/>
            <person name="Lapitan N."/>
            <person name="Tisserat N.A."/>
            <person name="Leach J.E."/>
        </authorList>
    </citation>
    <scope>NUCLEOTIDE SEQUENCE [LARGE SCALE GENOMIC DNA]</scope>
    <source>
        <strain evidence="1 4">B120</strain>
        <strain evidence="2 3">B149</strain>
    </source>
</reference>
<name>A0A0L7T9B4_9GAMM</name>
<comment type="caution">
    <text evidence="1">The sequence shown here is derived from an EMBL/GenBank/DDBJ whole genome shotgun (WGS) entry which is preliminary data.</text>
</comment>
<dbReference type="STRING" id="1560201.NG42_04185"/>
<dbReference type="EMBL" id="JRXE01000004">
    <property type="protein sequence ID" value="KOC91955.1"/>
    <property type="molecule type" value="Genomic_DNA"/>
</dbReference>
<dbReference type="SUPFAM" id="SSF140931">
    <property type="entry name" value="Fic-like"/>
    <property type="match status" value="1"/>
</dbReference>